<dbReference type="CDD" id="cd24015">
    <property type="entry name" value="ASKHA_NBD_PanK-III"/>
    <property type="match status" value="1"/>
</dbReference>
<dbReference type="GO" id="GO:0005524">
    <property type="term" value="F:ATP binding"/>
    <property type="evidence" value="ECO:0007669"/>
    <property type="project" value="UniProtKB-UniRule"/>
</dbReference>
<dbReference type="EMBL" id="DMZY01000051">
    <property type="protein sequence ID" value="HAV91869.1"/>
    <property type="molecule type" value="Genomic_DNA"/>
</dbReference>
<dbReference type="PANTHER" id="PTHR34265:SF1">
    <property type="entry name" value="TYPE III PANTOTHENATE KINASE"/>
    <property type="match status" value="1"/>
</dbReference>
<organism evidence="17 18">
    <name type="scientific">candidate division WOR-3 bacterium</name>
    <dbReference type="NCBI Taxonomy" id="2052148"/>
    <lineage>
        <taxon>Bacteria</taxon>
        <taxon>Bacteria division WOR-3</taxon>
    </lineage>
</organism>
<dbReference type="AlphaFoldDB" id="A0A350H8K3"/>
<keyword evidence="9 16" id="KW-0547">Nucleotide-binding</keyword>
<dbReference type="GO" id="GO:0046872">
    <property type="term" value="F:metal ion binding"/>
    <property type="evidence" value="ECO:0007669"/>
    <property type="project" value="UniProtKB-KW"/>
</dbReference>
<dbReference type="EC" id="2.7.1.33" evidence="6 16"/>
<name>A0A350H8K3_UNCW3</name>
<comment type="catalytic activity">
    <reaction evidence="1 16">
        <text>(R)-pantothenate + ATP = (R)-4'-phosphopantothenate + ADP + H(+)</text>
        <dbReference type="Rhea" id="RHEA:16373"/>
        <dbReference type="ChEBI" id="CHEBI:10986"/>
        <dbReference type="ChEBI" id="CHEBI:15378"/>
        <dbReference type="ChEBI" id="CHEBI:29032"/>
        <dbReference type="ChEBI" id="CHEBI:30616"/>
        <dbReference type="ChEBI" id="CHEBI:456216"/>
        <dbReference type="EC" id="2.7.1.33"/>
    </reaction>
</comment>
<dbReference type="Proteomes" id="UP000264062">
    <property type="component" value="Unassembled WGS sequence"/>
</dbReference>
<feature type="binding site" evidence="16">
    <location>
        <position position="110"/>
    </location>
    <ligand>
        <name>K(+)</name>
        <dbReference type="ChEBI" id="CHEBI:29103"/>
    </ligand>
</feature>
<keyword evidence="12 16" id="KW-0630">Potassium</keyword>
<proteinExistence type="inferred from homology"/>
<evidence type="ECO:0000256" key="4">
    <source>
        <dbReference type="ARBA" id="ARBA00005225"/>
    </source>
</evidence>
<evidence type="ECO:0000313" key="17">
    <source>
        <dbReference type="EMBL" id="HAV91869.1"/>
    </source>
</evidence>
<evidence type="ECO:0000256" key="14">
    <source>
        <dbReference type="ARBA" id="ARBA00038036"/>
    </source>
</evidence>
<dbReference type="InterPro" id="IPR043129">
    <property type="entry name" value="ATPase_NBD"/>
</dbReference>
<accession>A0A350H8K3</accession>
<evidence type="ECO:0000256" key="16">
    <source>
        <dbReference type="HAMAP-Rule" id="MF_01274"/>
    </source>
</evidence>
<evidence type="ECO:0000256" key="13">
    <source>
        <dbReference type="ARBA" id="ARBA00022993"/>
    </source>
</evidence>
<comment type="caution">
    <text evidence="17">The sequence shown here is derived from an EMBL/GenBank/DDBJ whole genome shotgun (WGS) entry which is preliminary data.</text>
</comment>
<dbReference type="Pfam" id="PF03309">
    <property type="entry name" value="Pan_kinase"/>
    <property type="match status" value="1"/>
</dbReference>
<evidence type="ECO:0000256" key="15">
    <source>
        <dbReference type="ARBA" id="ARBA00040883"/>
    </source>
</evidence>
<comment type="subcellular location">
    <subcellularLocation>
        <location evidence="3 16">Cytoplasm</location>
    </subcellularLocation>
</comment>
<dbReference type="SUPFAM" id="SSF53067">
    <property type="entry name" value="Actin-like ATPase domain"/>
    <property type="match status" value="1"/>
</dbReference>
<comment type="function">
    <text evidence="16">Catalyzes the phosphorylation of pantothenate (Pan), the first step in CoA biosynthesis.</text>
</comment>
<comment type="cofactor">
    <cofactor evidence="2">
        <name>K(+)</name>
        <dbReference type="ChEBI" id="CHEBI:29103"/>
    </cofactor>
</comment>
<keyword evidence="7 16" id="KW-0963">Cytoplasm</keyword>
<evidence type="ECO:0000256" key="12">
    <source>
        <dbReference type="ARBA" id="ARBA00022958"/>
    </source>
</evidence>
<dbReference type="HAMAP" id="MF_01274">
    <property type="entry name" value="Pantothen_kinase_3"/>
    <property type="match status" value="1"/>
</dbReference>
<dbReference type="Gene3D" id="3.30.420.40">
    <property type="match status" value="2"/>
</dbReference>
<keyword evidence="8 16" id="KW-0808">Transferase</keyword>
<comment type="similarity">
    <text evidence="14 16">Belongs to the type III pantothenate kinase family.</text>
</comment>
<evidence type="ECO:0000256" key="1">
    <source>
        <dbReference type="ARBA" id="ARBA00001206"/>
    </source>
</evidence>
<dbReference type="GO" id="GO:0004594">
    <property type="term" value="F:pantothenate kinase activity"/>
    <property type="evidence" value="ECO:0007669"/>
    <property type="project" value="UniProtKB-UniRule"/>
</dbReference>
<dbReference type="GO" id="GO:0005737">
    <property type="term" value="C:cytoplasm"/>
    <property type="evidence" value="ECO:0007669"/>
    <property type="project" value="UniProtKB-SubCell"/>
</dbReference>
<dbReference type="UniPathway" id="UPA00241">
    <property type="reaction ID" value="UER00352"/>
</dbReference>
<feature type="active site" description="Proton acceptor" evidence="16">
    <location>
        <position position="90"/>
    </location>
</feature>
<protein>
    <recommendedName>
        <fullName evidence="15 16">Type III pantothenate kinase</fullName>
        <ecNumber evidence="6 16">2.7.1.33</ecNumber>
    </recommendedName>
    <alternativeName>
        <fullName evidence="16">PanK-III</fullName>
    </alternativeName>
    <alternativeName>
        <fullName evidence="16">Pantothenic acid kinase</fullName>
    </alternativeName>
</protein>
<dbReference type="GO" id="GO:0015937">
    <property type="term" value="P:coenzyme A biosynthetic process"/>
    <property type="evidence" value="ECO:0007669"/>
    <property type="project" value="UniProtKB-UniRule"/>
</dbReference>
<feature type="binding site" evidence="16">
    <location>
        <begin position="88"/>
        <end position="91"/>
    </location>
    <ligand>
        <name>substrate</name>
    </ligand>
</feature>
<comment type="subunit">
    <text evidence="5 16">Homodimer.</text>
</comment>
<evidence type="ECO:0000256" key="8">
    <source>
        <dbReference type="ARBA" id="ARBA00022679"/>
    </source>
</evidence>
<feature type="binding site" evidence="16">
    <location>
        <position position="113"/>
    </location>
    <ligand>
        <name>ATP</name>
        <dbReference type="ChEBI" id="CHEBI:30616"/>
    </ligand>
</feature>
<feature type="binding site" evidence="16">
    <location>
        <position position="165"/>
    </location>
    <ligand>
        <name>substrate</name>
    </ligand>
</feature>
<evidence type="ECO:0000256" key="9">
    <source>
        <dbReference type="ARBA" id="ARBA00022741"/>
    </source>
</evidence>
<keyword evidence="11 16" id="KW-0067">ATP-binding</keyword>
<keyword evidence="10 16" id="KW-0418">Kinase</keyword>
<evidence type="ECO:0000256" key="11">
    <source>
        <dbReference type="ARBA" id="ARBA00022840"/>
    </source>
</evidence>
<comment type="cofactor">
    <cofactor evidence="16">
        <name>NH4(+)</name>
        <dbReference type="ChEBI" id="CHEBI:28938"/>
    </cofactor>
    <cofactor evidence="16">
        <name>K(+)</name>
        <dbReference type="ChEBI" id="CHEBI:29103"/>
    </cofactor>
    <text evidence="16">A monovalent cation. Ammonium or potassium.</text>
</comment>
<evidence type="ECO:0000256" key="2">
    <source>
        <dbReference type="ARBA" id="ARBA00001958"/>
    </source>
</evidence>
<evidence type="ECO:0000256" key="5">
    <source>
        <dbReference type="ARBA" id="ARBA00011738"/>
    </source>
</evidence>
<evidence type="ECO:0000256" key="3">
    <source>
        <dbReference type="ARBA" id="ARBA00004496"/>
    </source>
</evidence>
<keyword evidence="16" id="KW-0479">Metal-binding</keyword>
<gene>
    <name evidence="16" type="primary">coaX</name>
    <name evidence="17" type="ORF">DCW38_01640</name>
</gene>
<dbReference type="InterPro" id="IPR004619">
    <property type="entry name" value="Type_III_PanK"/>
</dbReference>
<evidence type="ECO:0000256" key="10">
    <source>
        <dbReference type="ARBA" id="ARBA00022777"/>
    </source>
</evidence>
<evidence type="ECO:0000313" key="18">
    <source>
        <dbReference type="Proteomes" id="UP000264062"/>
    </source>
</evidence>
<sequence length="232" mass="26274">MNKEIVFSIGNTNIRYALFEDSLMTESGIYSEHVKKKMQKTPLVKAFCISVNSKRLKKFKDENKFLDIIELKKENKLIKTEYDADKLGIDRFVTVLKCLKDKTFPALIIDTGTADTFDYIDKNGNHIGGFITPGLTTMAKSLAKFTFSLKEVEPEDGELRVGRNTEEALKYGIYTEWVTGVISFAKMGEKLIGPHIVIVCGGNASKLRDFLKNAVIDENYLLKSIYEYAENI</sequence>
<evidence type="ECO:0000256" key="7">
    <source>
        <dbReference type="ARBA" id="ARBA00022490"/>
    </source>
</evidence>
<feature type="binding site" evidence="16">
    <location>
        <position position="82"/>
    </location>
    <ligand>
        <name>substrate</name>
    </ligand>
</feature>
<keyword evidence="13 16" id="KW-0173">Coenzyme A biosynthesis</keyword>
<reference evidence="17 18" key="1">
    <citation type="journal article" date="2018" name="Nat. Biotechnol.">
        <title>A standardized bacterial taxonomy based on genome phylogeny substantially revises the tree of life.</title>
        <authorList>
            <person name="Parks D.H."/>
            <person name="Chuvochina M."/>
            <person name="Waite D.W."/>
            <person name="Rinke C."/>
            <person name="Skarshewski A."/>
            <person name="Chaumeil P.A."/>
            <person name="Hugenholtz P."/>
        </authorList>
    </citation>
    <scope>NUCLEOTIDE SEQUENCE [LARGE SCALE GENOMIC DNA]</scope>
    <source>
        <strain evidence="17">UBA9956</strain>
    </source>
</reference>
<feature type="binding site" evidence="16">
    <location>
        <begin position="8"/>
        <end position="15"/>
    </location>
    <ligand>
        <name>ATP</name>
        <dbReference type="ChEBI" id="CHEBI:30616"/>
    </ligand>
</feature>
<dbReference type="NCBIfam" id="TIGR00671">
    <property type="entry name" value="baf"/>
    <property type="match status" value="1"/>
</dbReference>
<dbReference type="PANTHER" id="PTHR34265">
    <property type="entry name" value="TYPE III PANTOTHENATE KINASE"/>
    <property type="match status" value="1"/>
</dbReference>
<evidence type="ECO:0000256" key="6">
    <source>
        <dbReference type="ARBA" id="ARBA00012102"/>
    </source>
</evidence>
<comment type="pathway">
    <text evidence="4 16">Cofactor biosynthesis; coenzyme A biosynthesis; CoA from (R)-pantothenate: step 1/5.</text>
</comment>